<comment type="caution">
    <text evidence="2">The sequence shown here is derived from an EMBL/GenBank/DDBJ whole genome shotgun (WGS) entry which is preliminary data.</text>
</comment>
<dbReference type="Proteomes" id="UP000663874">
    <property type="component" value="Unassembled WGS sequence"/>
</dbReference>
<gene>
    <name evidence="2" type="ORF">FNK824_LOCUS29231</name>
</gene>
<name>A0A819SRH6_9BILA</name>
<protein>
    <submittedName>
        <fullName evidence="2">Uncharacterized protein</fullName>
    </submittedName>
</protein>
<feature type="region of interest" description="Disordered" evidence="1">
    <location>
        <begin position="1"/>
        <end position="26"/>
    </location>
</feature>
<organism evidence="2 3">
    <name type="scientific">Rotaria sordida</name>
    <dbReference type="NCBI Taxonomy" id="392033"/>
    <lineage>
        <taxon>Eukaryota</taxon>
        <taxon>Metazoa</taxon>
        <taxon>Spiralia</taxon>
        <taxon>Gnathifera</taxon>
        <taxon>Rotifera</taxon>
        <taxon>Eurotatoria</taxon>
        <taxon>Bdelloidea</taxon>
        <taxon>Philodinida</taxon>
        <taxon>Philodinidae</taxon>
        <taxon>Rotaria</taxon>
    </lineage>
</organism>
<sequence length="26" mass="2528">EVGFGSAPNGISKVNGLCPLNEPNGG</sequence>
<evidence type="ECO:0000256" key="1">
    <source>
        <dbReference type="SAM" id="MobiDB-lite"/>
    </source>
</evidence>
<evidence type="ECO:0000313" key="3">
    <source>
        <dbReference type="Proteomes" id="UP000663874"/>
    </source>
</evidence>
<dbReference type="AlphaFoldDB" id="A0A819SRH6"/>
<accession>A0A819SRH6</accession>
<feature type="non-terminal residue" evidence="2">
    <location>
        <position position="1"/>
    </location>
</feature>
<reference evidence="2" key="1">
    <citation type="submission" date="2021-02" db="EMBL/GenBank/DDBJ databases">
        <authorList>
            <person name="Nowell W R."/>
        </authorList>
    </citation>
    <scope>NUCLEOTIDE SEQUENCE</scope>
</reference>
<dbReference type="EMBL" id="CAJOBE010008410">
    <property type="protein sequence ID" value="CAF4060511.1"/>
    <property type="molecule type" value="Genomic_DNA"/>
</dbReference>
<evidence type="ECO:0000313" key="2">
    <source>
        <dbReference type="EMBL" id="CAF4060511.1"/>
    </source>
</evidence>
<proteinExistence type="predicted"/>